<evidence type="ECO:0000313" key="3">
    <source>
        <dbReference type="Proteomes" id="UP000235145"/>
    </source>
</evidence>
<feature type="domain" description="GAG-pre-integrase" evidence="1">
    <location>
        <begin position="179"/>
        <end position="237"/>
    </location>
</feature>
<comment type="caution">
    <text evidence="2">The sequence shown here is derived from an EMBL/GenBank/DDBJ whole genome shotgun (WGS) entry which is preliminary data.</text>
</comment>
<dbReference type="Proteomes" id="UP000235145">
    <property type="component" value="Unassembled WGS sequence"/>
</dbReference>
<dbReference type="EMBL" id="NBSK02000004">
    <property type="protein sequence ID" value="KAJ0208654.1"/>
    <property type="molecule type" value="Genomic_DNA"/>
</dbReference>
<evidence type="ECO:0000259" key="1">
    <source>
        <dbReference type="Pfam" id="PF13976"/>
    </source>
</evidence>
<dbReference type="AlphaFoldDB" id="A0A9R1XFX0"/>
<dbReference type="Pfam" id="PF13976">
    <property type="entry name" value="gag_pre-integrs"/>
    <property type="match status" value="1"/>
</dbReference>
<sequence length="257" mass="29645">MTMYYFSSKLKALKLGIFDDFLVHLVLLSLPAQFNQFNVSYNCKRDKWTLNELIFFCVQEEDMMKKEMNESAHFASIIHALICSEINLVYVPRNTWWINFGATTHVEVKAVGTFRLLLDTGFYLDFQDTCIVPSFRRNLVSVSKLDKFGYYCSFGNGEFSLTLNSNVIGSGSLTYCVKLYMLDNVTLYNEILHLDSRGTKRKLNNENSATLWHKRLCHISKLRMGRLVSDGVLSNRNLICHQVIDLLTKGMDILTKE</sequence>
<dbReference type="InterPro" id="IPR025724">
    <property type="entry name" value="GAG-pre-integrase_dom"/>
</dbReference>
<proteinExistence type="predicted"/>
<accession>A0A9R1XFX0</accession>
<gene>
    <name evidence="2" type="ORF">LSAT_V11C400165350</name>
</gene>
<evidence type="ECO:0000313" key="2">
    <source>
        <dbReference type="EMBL" id="KAJ0208654.1"/>
    </source>
</evidence>
<protein>
    <recommendedName>
        <fullName evidence="1">GAG-pre-integrase domain-containing protein</fullName>
    </recommendedName>
</protein>
<name>A0A9R1XFX0_LACSA</name>
<reference evidence="2 3" key="1">
    <citation type="journal article" date="2017" name="Nat. Commun.">
        <title>Genome assembly with in vitro proximity ligation data and whole-genome triplication in lettuce.</title>
        <authorList>
            <person name="Reyes-Chin-Wo S."/>
            <person name="Wang Z."/>
            <person name="Yang X."/>
            <person name="Kozik A."/>
            <person name="Arikit S."/>
            <person name="Song C."/>
            <person name="Xia L."/>
            <person name="Froenicke L."/>
            <person name="Lavelle D.O."/>
            <person name="Truco M.J."/>
            <person name="Xia R."/>
            <person name="Zhu S."/>
            <person name="Xu C."/>
            <person name="Xu H."/>
            <person name="Xu X."/>
            <person name="Cox K."/>
            <person name="Korf I."/>
            <person name="Meyers B.C."/>
            <person name="Michelmore R.W."/>
        </authorList>
    </citation>
    <scope>NUCLEOTIDE SEQUENCE [LARGE SCALE GENOMIC DNA]</scope>
    <source>
        <strain evidence="3">cv. Salinas</strain>
        <tissue evidence="2">Seedlings</tissue>
    </source>
</reference>
<organism evidence="2 3">
    <name type="scientific">Lactuca sativa</name>
    <name type="common">Garden lettuce</name>
    <dbReference type="NCBI Taxonomy" id="4236"/>
    <lineage>
        <taxon>Eukaryota</taxon>
        <taxon>Viridiplantae</taxon>
        <taxon>Streptophyta</taxon>
        <taxon>Embryophyta</taxon>
        <taxon>Tracheophyta</taxon>
        <taxon>Spermatophyta</taxon>
        <taxon>Magnoliopsida</taxon>
        <taxon>eudicotyledons</taxon>
        <taxon>Gunneridae</taxon>
        <taxon>Pentapetalae</taxon>
        <taxon>asterids</taxon>
        <taxon>campanulids</taxon>
        <taxon>Asterales</taxon>
        <taxon>Asteraceae</taxon>
        <taxon>Cichorioideae</taxon>
        <taxon>Cichorieae</taxon>
        <taxon>Lactucinae</taxon>
        <taxon>Lactuca</taxon>
    </lineage>
</organism>
<keyword evidence="3" id="KW-1185">Reference proteome</keyword>